<evidence type="ECO:0000256" key="9">
    <source>
        <dbReference type="ARBA" id="ARBA00022842"/>
    </source>
</evidence>
<dbReference type="InterPro" id="IPR003442">
    <property type="entry name" value="T6A_TsaE"/>
</dbReference>
<comment type="similarity">
    <text evidence="2">Belongs to the TsaE family.</text>
</comment>
<name>A0A4V3JCS3_9LEPT</name>
<organism evidence="11 12">
    <name type="scientific">Leptospira semungkisensis</name>
    <dbReference type="NCBI Taxonomy" id="2484985"/>
    <lineage>
        <taxon>Bacteria</taxon>
        <taxon>Pseudomonadati</taxon>
        <taxon>Spirochaetota</taxon>
        <taxon>Spirochaetia</taxon>
        <taxon>Leptospirales</taxon>
        <taxon>Leptospiraceae</taxon>
        <taxon>Leptospira</taxon>
    </lineage>
</organism>
<dbReference type="Pfam" id="PF02367">
    <property type="entry name" value="TsaE"/>
    <property type="match status" value="1"/>
</dbReference>
<keyword evidence="9" id="KW-0460">Magnesium</keyword>
<evidence type="ECO:0000256" key="7">
    <source>
        <dbReference type="ARBA" id="ARBA00022741"/>
    </source>
</evidence>
<dbReference type="PANTHER" id="PTHR33540">
    <property type="entry name" value="TRNA THREONYLCARBAMOYLADENOSINE BIOSYNTHESIS PROTEIN TSAE"/>
    <property type="match status" value="1"/>
</dbReference>
<keyword evidence="8" id="KW-0067">ATP-binding</keyword>
<gene>
    <name evidence="11" type="primary">tsaE</name>
    <name evidence="11" type="ORF">EHO59_03245</name>
</gene>
<dbReference type="GO" id="GO:0016740">
    <property type="term" value="F:transferase activity"/>
    <property type="evidence" value="ECO:0007669"/>
    <property type="project" value="UniProtKB-KW"/>
</dbReference>
<dbReference type="GO" id="GO:0005524">
    <property type="term" value="F:ATP binding"/>
    <property type="evidence" value="ECO:0007669"/>
    <property type="project" value="UniProtKB-KW"/>
</dbReference>
<dbReference type="Gene3D" id="3.40.50.300">
    <property type="entry name" value="P-loop containing nucleotide triphosphate hydrolases"/>
    <property type="match status" value="1"/>
</dbReference>
<evidence type="ECO:0000313" key="11">
    <source>
        <dbReference type="EMBL" id="TGK07139.1"/>
    </source>
</evidence>
<dbReference type="Proteomes" id="UP000297453">
    <property type="component" value="Unassembled WGS sequence"/>
</dbReference>
<accession>A0A4V3JCS3</accession>
<protein>
    <recommendedName>
        <fullName evidence="3">tRNA threonylcarbamoyladenosine biosynthesis protein TsaE</fullName>
    </recommendedName>
    <alternativeName>
        <fullName evidence="10">t(6)A37 threonylcarbamoyladenosine biosynthesis protein TsaE</fullName>
    </alternativeName>
</protein>
<reference evidence="11" key="1">
    <citation type="journal article" date="2019" name="PLoS Negl. Trop. Dis.">
        <title>Revisiting the worldwide diversity of Leptospira species in the environment.</title>
        <authorList>
            <person name="Vincent A.T."/>
            <person name="Schiettekatte O."/>
            <person name="Bourhy P."/>
            <person name="Veyrier F.J."/>
            <person name="Picardeau M."/>
        </authorList>
    </citation>
    <scope>NUCLEOTIDE SEQUENCE [LARGE SCALE GENOMIC DNA]</scope>
    <source>
        <strain evidence="11">SSS9</strain>
    </source>
</reference>
<keyword evidence="5" id="KW-0819">tRNA processing</keyword>
<keyword evidence="4" id="KW-0963">Cytoplasm</keyword>
<dbReference type="GO" id="GO:0005737">
    <property type="term" value="C:cytoplasm"/>
    <property type="evidence" value="ECO:0007669"/>
    <property type="project" value="UniProtKB-SubCell"/>
</dbReference>
<dbReference type="InterPro" id="IPR027417">
    <property type="entry name" value="P-loop_NTPase"/>
</dbReference>
<dbReference type="NCBIfam" id="TIGR00150">
    <property type="entry name" value="T6A_YjeE"/>
    <property type="match status" value="1"/>
</dbReference>
<evidence type="ECO:0000256" key="10">
    <source>
        <dbReference type="ARBA" id="ARBA00032441"/>
    </source>
</evidence>
<dbReference type="RefSeq" id="WP_135584692.1">
    <property type="nucleotide sequence ID" value="NZ_RQEP01000005.1"/>
</dbReference>
<dbReference type="SUPFAM" id="SSF52540">
    <property type="entry name" value="P-loop containing nucleoside triphosphate hydrolases"/>
    <property type="match status" value="1"/>
</dbReference>
<evidence type="ECO:0000256" key="3">
    <source>
        <dbReference type="ARBA" id="ARBA00019010"/>
    </source>
</evidence>
<comment type="caution">
    <text evidence="11">The sequence shown here is derived from an EMBL/GenBank/DDBJ whole genome shotgun (WGS) entry which is preliminary data.</text>
</comment>
<keyword evidence="11" id="KW-0808">Transferase</keyword>
<dbReference type="EMBL" id="RQEP01000005">
    <property type="protein sequence ID" value="TGK07139.1"/>
    <property type="molecule type" value="Genomic_DNA"/>
</dbReference>
<evidence type="ECO:0000313" key="12">
    <source>
        <dbReference type="Proteomes" id="UP000297453"/>
    </source>
</evidence>
<dbReference type="AlphaFoldDB" id="A0A4V3JCS3"/>
<sequence>MRKQFQNLTLEKLEIPARSISRLAGQLWNRGKFPILLLSGKMGSGKTTFSSRFVNSLLDFLKDKTDRSSLFVNSPTYTLMNEYPFPEIRNSSGEFLTVYHFDLYRLGSAEEISDLGFEEYWGRRGVCLIEWWEKAESELKNYKFLIRISLEEADEETRNMEMELLGSEWNDLDLSSEFLSSSEKSI</sequence>
<dbReference type="PANTHER" id="PTHR33540:SF2">
    <property type="entry name" value="TRNA THREONYLCARBAMOYLADENOSINE BIOSYNTHESIS PROTEIN TSAE"/>
    <property type="match status" value="1"/>
</dbReference>
<evidence type="ECO:0000256" key="2">
    <source>
        <dbReference type="ARBA" id="ARBA00007599"/>
    </source>
</evidence>
<evidence type="ECO:0000256" key="5">
    <source>
        <dbReference type="ARBA" id="ARBA00022694"/>
    </source>
</evidence>
<dbReference type="GO" id="GO:0046872">
    <property type="term" value="F:metal ion binding"/>
    <property type="evidence" value="ECO:0007669"/>
    <property type="project" value="UniProtKB-KW"/>
</dbReference>
<dbReference type="GO" id="GO:0002949">
    <property type="term" value="P:tRNA threonylcarbamoyladenosine modification"/>
    <property type="evidence" value="ECO:0007669"/>
    <property type="project" value="InterPro"/>
</dbReference>
<keyword evidence="7" id="KW-0547">Nucleotide-binding</keyword>
<evidence type="ECO:0000256" key="6">
    <source>
        <dbReference type="ARBA" id="ARBA00022723"/>
    </source>
</evidence>
<evidence type="ECO:0000256" key="4">
    <source>
        <dbReference type="ARBA" id="ARBA00022490"/>
    </source>
</evidence>
<evidence type="ECO:0000256" key="1">
    <source>
        <dbReference type="ARBA" id="ARBA00004496"/>
    </source>
</evidence>
<evidence type="ECO:0000256" key="8">
    <source>
        <dbReference type="ARBA" id="ARBA00022840"/>
    </source>
</evidence>
<keyword evidence="6" id="KW-0479">Metal-binding</keyword>
<proteinExistence type="inferred from homology"/>
<dbReference type="OrthoDB" id="9815896at2"/>
<keyword evidence="12" id="KW-1185">Reference proteome</keyword>
<comment type="subcellular location">
    <subcellularLocation>
        <location evidence="1">Cytoplasm</location>
    </subcellularLocation>
</comment>